<proteinExistence type="predicted"/>
<dbReference type="EMBL" id="OX597828">
    <property type="protein sequence ID" value="CAI9733709.1"/>
    <property type="molecule type" value="Genomic_DNA"/>
</dbReference>
<evidence type="ECO:0000313" key="1">
    <source>
        <dbReference type="EMBL" id="CAI9733709.1"/>
    </source>
</evidence>
<accession>A0AA36BGM3</accession>
<protein>
    <recommendedName>
        <fullName evidence="3">HTH CENPB-type domain-containing protein</fullName>
    </recommendedName>
</protein>
<name>A0AA36BGM3_OCTVU</name>
<dbReference type="AlphaFoldDB" id="A0AA36BGM3"/>
<keyword evidence="2" id="KW-1185">Reference proteome</keyword>
<gene>
    <name evidence="1" type="ORF">OCTVUL_1B008686</name>
</gene>
<organism evidence="1 2">
    <name type="scientific">Octopus vulgaris</name>
    <name type="common">Common octopus</name>
    <dbReference type="NCBI Taxonomy" id="6645"/>
    <lineage>
        <taxon>Eukaryota</taxon>
        <taxon>Metazoa</taxon>
        <taxon>Spiralia</taxon>
        <taxon>Lophotrochozoa</taxon>
        <taxon>Mollusca</taxon>
        <taxon>Cephalopoda</taxon>
        <taxon>Coleoidea</taxon>
        <taxon>Octopodiformes</taxon>
        <taxon>Octopoda</taxon>
        <taxon>Incirrata</taxon>
        <taxon>Octopodidae</taxon>
        <taxon>Octopus</taxon>
    </lineage>
</organism>
<sequence length="173" mass="19968">MIVRRADLQEFAFAMATQLDLFPEIFKVSIHWLDNFLWRYELSLRRSTTLFKLEDAEVIQRALAFKSFIDGIDFSKYNLSNIIAMDETAVFMGQGSKMTIEQTGTSSIYIASTGYESTRVTCILAIHLNETKVSLLTITKGKTKKRKWNEIQAFMSLKRRMAWCTQVVIKKMG</sequence>
<evidence type="ECO:0008006" key="3">
    <source>
        <dbReference type="Google" id="ProtNLM"/>
    </source>
</evidence>
<dbReference type="Proteomes" id="UP001162480">
    <property type="component" value="Chromosome 15"/>
</dbReference>
<reference evidence="1" key="1">
    <citation type="submission" date="2023-08" db="EMBL/GenBank/DDBJ databases">
        <authorList>
            <person name="Alioto T."/>
            <person name="Alioto T."/>
            <person name="Gomez Garrido J."/>
        </authorList>
    </citation>
    <scope>NUCLEOTIDE SEQUENCE</scope>
</reference>
<evidence type="ECO:0000313" key="2">
    <source>
        <dbReference type="Proteomes" id="UP001162480"/>
    </source>
</evidence>